<feature type="region of interest" description="Disordered" evidence="1">
    <location>
        <begin position="152"/>
        <end position="187"/>
    </location>
</feature>
<proteinExistence type="predicted"/>
<evidence type="ECO:0000313" key="3">
    <source>
        <dbReference type="Proteomes" id="UP000489600"/>
    </source>
</evidence>
<evidence type="ECO:0000256" key="1">
    <source>
        <dbReference type="SAM" id="MobiDB-lite"/>
    </source>
</evidence>
<comment type="caution">
    <text evidence="2">The sequence shown here is derived from an EMBL/GenBank/DDBJ whole genome shotgun (WGS) entry which is preliminary data.</text>
</comment>
<protein>
    <submittedName>
        <fullName evidence="2">Uncharacterized protein</fullName>
    </submittedName>
</protein>
<gene>
    <name evidence="2" type="ORF">ANE_LOCUS12729</name>
</gene>
<accession>A0A565BLT2</accession>
<evidence type="ECO:0000313" key="2">
    <source>
        <dbReference type="EMBL" id="VVB02285.1"/>
    </source>
</evidence>
<organism evidence="2 3">
    <name type="scientific">Arabis nemorensis</name>
    <dbReference type="NCBI Taxonomy" id="586526"/>
    <lineage>
        <taxon>Eukaryota</taxon>
        <taxon>Viridiplantae</taxon>
        <taxon>Streptophyta</taxon>
        <taxon>Embryophyta</taxon>
        <taxon>Tracheophyta</taxon>
        <taxon>Spermatophyta</taxon>
        <taxon>Magnoliopsida</taxon>
        <taxon>eudicotyledons</taxon>
        <taxon>Gunneridae</taxon>
        <taxon>Pentapetalae</taxon>
        <taxon>rosids</taxon>
        <taxon>malvids</taxon>
        <taxon>Brassicales</taxon>
        <taxon>Brassicaceae</taxon>
        <taxon>Arabideae</taxon>
        <taxon>Arabis</taxon>
    </lineage>
</organism>
<feature type="compositionally biased region" description="Acidic residues" evidence="1">
    <location>
        <begin position="1"/>
        <end position="12"/>
    </location>
</feature>
<dbReference type="Proteomes" id="UP000489600">
    <property type="component" value="Unassembled WGS sequence"/>
</dbReference>
<reference evidence="2" key="1">
    <citation type="submission" date="2019-07" db="EMBL/GenBank/DDBJ databases">
        <authorList>
            <person name="Dittberner H."/>
        </authorList>
    </citation>
    <scope>NUCLEOTIDE SEQUENCE [LARGE SCALE GENOMIC DNA]</scope>
</reference>
<dbReference type="AlphaFoldDB" id="A0A565BLT2"/>
<name>A0A565BLT2_9BRAS</name>
<feature type="region of interest" description="Disordered" evidence="1">
    <location>
        <begin position="1"/>
        <end position="107"/>
    </location>
</feature>
<keyword evidence="3" id="KW-1185">Reference proteome</keyword>
<dbReference type="EMBL" id="CABITT030000004">
    <property type="protein sequence ID" value="VVB02285.1"/>
    <property type="molecule type" value="Genomic_DNA"/>
</dbReference>
<sequence>MMSVSSEDEPQLVEEPTPTKNKRPAPTGKASKAKKAKSSAAIKAEWVKGNIAHRLCTRTQGKVAAPVTTAEGSGESDSGVPPAGTTKPSKQNHAKPAVSHISDDTDDPVPPFLLRYEAHRKVILNRDQRYPEFKKNYVSPHNKKFVSVAAEERHGDGVMGKDNNSTSKARPNVQKEKETVPDSDEEF</sequence>